<accession>A0A178ZWA1</accession>
<dbReference type="InterPro" id="IPR051711">
    <property type="entry name" value="Stress_Response_Reg"/>
</dbReference>
<dbReference type="GO" id="GO:0008270">
    <property type="term" value="F:zinc ion binding"/>
    <property type="evidence" value="ECO:0007669"/>
    <property type="project" value="InterPro"/>
</dbReference>
<dbReference type="GO" id="GO:0006351">
    <property type="term" value="P:DNA-templated transcription"/>
    <property type="evidence" value="ECO:0007669"/>
    <property type="project" value="InterPro"/>
</dbReference>
<dbReference type="SMART" id="SM00906">
    <property type="entry name" value="Fungal_trans"/>
    <property type="match status" value="1"/>
</dbReference>
<dbReference type="GO" id="GO:0043565">
    <property type="term" value="F:sequence-specific DNA binding"/>
    <property type="evidence" value="ECO:0007669"/>
    <property type="project" value="TreeGrafter"/>
</dbReference>
<gene>
    <name evidence="8" type="ORF">AYL99_02492</name>
</gene>
<proteinExistence type="predicted"/>
<dbReference type="CDD" id="cd12148">
    <property type="entry name" value="fungal_TF_MHR"/>
    <property type="match status" value="1"/>
</dbReference>
<organism evidence="8 9">
    <name type="scientific">Fonsecaea erecta</name>
    <dbReference type="NCBI Taxonomy" id="1367422"/>
    <lineage>
        <taxon>Eukaryota</taxon>
        <taxon>Fungi</taxon>
        <taxon>Dikarya</taxon>
        <taxon>Ascomycota</taxon>
        <taxon>Pezizomycotina</taxon>
        <taxon>Eurotiomycetes</taxon>
        <taxon>Chaetothyriomycetidae</taxon>
        <taxon>Chaetothyriales</taxon>
        <taxon>Herpotrichiellaceae</taxon>
        <taxon>Fonsecaea</taxon>
    </lineage>
</organism>
<dbReference type="PANTHER" id="PTHR47540:SF6">
    <property type="entry name" value="ZN(II)2CYS6 TRANSCRIPTION FACTOR (EUROFUNG)"/>
    <property type="match status" value="1"/>
</dbReference>
<evidence type="ECO:0000313" key="9">
    <source>
        <dbReference type="Proteomes" id="UP000078343"/>
    </source>
</evidence>
<dbReference type="RefSeq" id="XP_018696632.1">
    <property type="nucleotide sequence ID" value="XM_018834008.1"/>
</dbReference>
<reference evidence="8 9" key="1">
    <citation type="submission" date="2016-04" db="EMBL/GenBank/DDBJ databases">
        <title>Draft genome of Fonsecaea erecta CBS 125763.</title>
        <authorList>
            <person name="Weiss V.A."/>
            <person name="Vicente V.A."/>
            <person name="Raittz R.T."/>
            <person name="Moreno L.F."/>
            <person name="De Souza E.M."/>
            <person name="Pedrosa F.O."/>
            <person name="Steffens M.B."/>
            <person name="Faoro H."/>
            <person name="Tadra-Sfeir M.Z."/>
            <person name="Najafzadeh M.J."/>
            <person name="Felipe M.S."/>
            <person name="Teixeira M."/>
            <person name="Sun J."/>
            <person name="Xi L."/>
            <person name="Gomes R."/>
            <person name="De Azevedo C.M."/>
            <person name="Salgado C.G."/>
            <person name="Da Silva M.B."/>
            <person name="Nascimento M.F."/>
            <person name="Queiroz-Telles F."/>
            <person name="Attili D.S."/>
            <person name="Gorbushina A."/>
        </authorList>
    </citation>
    <scope>NUCLEOTIDE SEQUENCE [LARGE SCALE GENOMIC DNA]</scope>
    <source>
        <strain evidence="8 9">CBS 125763</strain>
    </source>
</reference>
<evidence type="ECO:0000256" key="3">
    <source>
        <dbReference type="ARBA" id="ARBA00023125"/>
    </source>
</evidence>
<dbReference type="Proteomes" id="UP000078343">
    <property type="component" value="Unassembled WGS sequence"/>
</dbReference>
<feature type="region of interest" description="Disordered" evidence="6">
    <location>
        <begin position="46"/>
        <end position="78"/>
    </location>
</feature>
<protein>
    <recommendedName>
        <fullName evidence="7">Xylanolytic transcriptional activator regulatory domain-containing protein</fullName>
    </recommendedName>
</protein>
<dbReference type="GeneID" id="30006662"/>
<sequence length="788" mass="88587">MLSDCIYPEPRRKKRKRLRTAEHVESLQNRIEVLESCIKNLTRSASPTRTPLAKGGHLAGQPCPYAHEDSPEGSDEDISRTAPKFILTRHAIEDPGDVFQGYSGDRAFIQRMRERIKDWPGDNVRSRMYPPKRQTANLFDCDYSLAATTCLPPKEWARALVDAAVQSYSLFPILHRPSFDRSFEDLYAIRPNDYMAEELRFIPLLYAVLALGCMFIQADPQKSSREQEIAEGLQYFAASRAFIDISDCTDAVSLQTLIFLILFTIGTSRAGTCYSYVTHALTLALRMGLHRSKSQYDDLIEREVGRRVFWVLRLLGNYFATACGMPRLLNDENVDQDLPVEVNDAYITKTGIAPQPLDEVCTVAGLNSLIALYKILEQVVRDIYPPRGISKTHGKLAATYLVRIEKVKDIERALKRWMESLPFGFRLKSHTSPRSLLRTQYLLRMSHAHVQLYLYRPFLHYLSRASDENTSSSNITFSPYAAACVRACHTILSLSGEMCESDLLQGGGFTVLHMIFGSVVTFLFIILDSADWEGRESAFEDISIGRKALAFLAKCNNAAERAQTVLEKTVISLLPAEFAETRERLQRQGPSVTDFSIPNSERTNGSLVSFDMNSQGLSEMSIDETSSRVTVPIQFDRSMAPTGHTIDPDQQMKGGAAKCQRFPGGAYTHAMSSGRAEGGTFSASLHREAMQENMQDHLLPQPTMPCALQGGGDTRIIPPPYGDPTAEFLEAQHFNFSTDYLGDVWNSINQFPEPINSEQHGNQFQMMDMPNLMSFHEARGLFNFDYLP</sequence>
<keyword evidence="2" id="KW-0805">Transcription regulation</keyword>
<evidence type="ECO:0000256" key="6">
    <source>
        <dbReference type="SAM" id="MobiDB-lite"/>
    </source>
</evidence>
<evidence type="ECO:0000256" key="4">
    <source>
        <dbReference type="ARBA" id="ARBA00023163"/>
    </source>
</evidence>
<evidence type="ECO:0000313" key="8">
    <source>
        <dbReference type="EMBL" id="OAP63265.1"/>
    </source>
</evidence>
<comment type="subcellular location">
    <subcellularLocation>
        <location evidence="1">Nucleus</location>
    </subcellularLocation>
</comment>
<name>A0A178ZWA1_9EURO</name>
<dbReference type="GO" id="GO:0045944">
    <property type="term" value="P:positive regulation of transcription by RNA polymerase II"/>
    <property type="evidence" value="ECO:0007669"/>
    <property type="project" value="TreeGrafter"/>
</dbReference>
<keyword evidence="5" id="KW-0539">Nucleus</keyword>
<comment type="caution">
    <text evidence="8">The sequence shown here is derived from an EMBL/GenBank/DDBJ whole genome shotgun (WGS) entry which is preliminary data.</text>
</comment>
<evidence type="ECO:0000256" key="5">
    <source>
        <dbReference type="ARBA" id="ARBA00023242"/>
    </source>
</evidence>
<dbReference type="GO" id="GO:0005634">
    <property type="term" value="C:nucleus"/>
    <property type="evidence" value="ECO:0007669"/>
    <property type="project" value="UniProtKB-SubCell"/>
</dbReference>
<keyword evidence="4" id="KW-0804">Transcription</keyword>
<dbReference type="EMBL" id="LVYI01000002">
    <property type="protein sequence ID" value="OAP63265.1"/>
    <property type="molecule type" value="Genomic_DNA"/>
</dbReference>
<evidence type="ECO:0000259" key="7">
    <source>
        <dbReference type="SMART" id="SM00906"/>
    </source>
</evidence>
<feature type="domain" description="Xylanolytic transcriptional activator regulatory" evidence="7">
    <location>
        <begin position="273"/>
        <end position="345"/>
    </location>
</feature>
<evidence type="ECO:0000256" key="2">
    <source>
        <dbReference type="ARBA" id="ARBA00023015"/>
    </source>
</evidence>
<keyword evidence="3" id="KW-0238">DNA-binding</keyword>
<dbReference type="STRING" id="1367422.A0A178ZWA1"/>
<dbReference type="OrthoDB" id="6486656at2759"/>
<keyword evidence="9" id="KW-1185">Reference proteome</keyword>
<dbReference type="PANTHER" id="PTHR47540">
    <property type="entry name" value="THIAMINE REPRESSIBLE GENES REGULATORY PROTEIN THI5"/>
    <property type="match status" value="1"/>
</dbReference>
<evidence type="ECO:0000256" key="1">
    <source>
        <dbReference type="ARBA" id="ARBA00004123"/>
    </source>
</evidence>
<dbReference type="Pfam" id="PF04082">
    <property type="entry name" value="Fungal_trans"/>
    <property type="match status" value="1"/>
</dbReference>
<dbReference type="InterPro" id="IPR007219">
    <property type="entry name" value="XnlR_reg_dom"/>
</dbReference>
<dbReference type="AlphaFoldDB" id="A0A178ZWA1"/>